<dbReference type="Proteomes" id="UP000321204">
    <property type="component" value="Chromosome"/>
</dbReference>
<protein>
    <submittedName>
        <fullName evidence="2">DUF2141 domain-containing protein</fullName>
    </submittedName>
</protein>
<dbReference type="EMBL" id="CP042433">
    <property type="protein sequence ID" value="QEC55992.1"/>
    <property type="molecule type" value="Genomic_DNA"/>
</dbReference>
<dbReference type="KEGG" id="fgg:FSB75_08825"/>
<organism evidence="2 3">
    <name type="scientific">Flavisolibacter ginsenosidimutans</name>
    <dbReference type="NCBI Taxonomy" id="661481"/>
    <lineage>
        <taxon>Bacteria</taxon>
        <taxon>Pseudomonadati</taxon>
        <taxon>Bacteroidota</taxon>
        <taxon>Chitinophagia</taxon>
        <taxon>Chitinophagales</taxon>
        <taxon>Chitinophagaceae</taxon>
        <taxon>Flavisolibacter</taxon>
    </lineage>
</organism>
<keyword evidence="1" id="KW-0732">Signal</keyword>
<evidence type="ECO:0000313" key="3">
    <source>
        <dbReference type="Proteomes" id="UP000321204"/>
    </source>
</evidence>
<proteinExistence type="predicted"/>
<dbReference type="InterPro" id="IPR018673">
    <property type="entry name" value="DUF2141"/>
</dbReference>
<dbReference type="RefSeq" id="WP_146785787.1">
    <property type="nucleotide sequence ID" value="NZ_BAABIO010000001.1"/>
</dbReference>
<dbReference type="AlphaFoldDB" id="A0A5B8UHT5"/>
<dbReference type="Pfam" id="PF09912">
    <property type="entry name" value="DUF2141"/>
    <property type="match status" value="1"/>
</dbReference>
<dbReference type="OrthoDB" id="9788332at2"/>
<evidence type="ECO:0000256" key="1">
    <source>
        <dbReference type="SAM" id="SignalP"/>
    </source>
</evidence>
<accession>A0A5B8UHT5</accession>
<sequence length="146" mass="15768">MLMPAKIFLLLLSTFFVLAATAQTKIMVQVTNFENDKGRCIVCLYNNAAAFAGKGSPFATLTVSIANKASTAVFENVPEGTYAVSVIHDANNNQKFDTNFLGIPKEGYGASQNKLPFAAAPKFEENKFMVAGSGVTAVNIKLRYLF</sequence>
<feature type="signal peptide" evidence="1">
    <location>
        <begin position="1"/>
        <end position="19"/>
    </location>
</feature>
<feature type="chain" id="PRO_5022865151" evidence="1">
    <location>
        <begin position="20"/>
        <end position="146"/>
    </location>
</feature>
<reference evidence="2 3" key="1">
    <citation type="journal article" date="2015" name="Int. J. Syst. Evol. Microbiol.">
        <title>Flavisolibacter ginsenosidimutans sp. nov., with ginsenoside-converting activity isolated from soil used for cultivating ginseng.</title>
        <authorList>
            <person name="Zhao Y."/>
            <person name="Liu Q."/>
            <person name="Kang M.S."/>
            <person name="Jin F."/>
            <person name="Yu H."/>
            <person name="Im W.T."/>
        </authorList>
    </citation>
    <scope>NUCLEOTIDE SEQUENCE [LARGE SCALE GENOMIC DNA]</scope>
    <source>
        <strain evidence="2 3">Gsoil 636</strain>
    </source>
</reference>
<keyword evidence="3" id="KW-1185">Reference proteome</keyword>
<evidence type="ECO:0000313" key="2">
    <source>
        <dbReference type="EMBL" id="QEC55992.1"/>
    </source>
</evidence>
<name>A0A5B8UHT5_9BACT</name>
<gene>
    <name evidence="2" type="ORF">FSB75_08825</name>
</gene>